<dbReference type="EMBL" id="LAZR01061585">
    <property type="protein sequence ID" value="KKK63287.1"/>
    <property type="molecule type" value="Genomic_DNA"/>
</dbReference>
<reference evidence="1" key="1">
    <citation type="journal article" date="2015" name="Nature">
        <title>Complex archaea that bridge the gap between prokaryotes and eukaryotes.</title>
        <authorList>
            <person name="Spang A."/>
            <person name="Saw J.H."/>
            <person name="Jorgensen S.L."/>
            <person name="Zaremba-Niedzwiedzka K."/>
            <person name="Martijn J."/>
            <person name="Lind A.E."/>
            <person name="van Eijk R."/>
            <person name="Schleper C."/>
            <person name="Guy L."/>
            <person name="Ettema T.J."/>
        </authorList>
    </citation>
    <scope>NUCLEOTIDE SEQUENCE</scope>
</reference>
<gene>
    <name evidence="1" type="ORF">LCGC14_2995760</name>
</gene>
<comment type="caution">
    <text evidence="1">The sequence shown here is derived from an EMBL/GenBank/DDBJ whole genome shotgun (WGS) entry which is preliminary data.</text>
</comment>
<accession>A0A0F8X2F1</accession>
<name>A0A0F8X2F1_9ZZZZ</name>
<sequence>MSSFIEKLCQPVGTPCCANCFYNADY</sequence>
<protein>
    <submittedName>
        <fullName evidence="1">Uncharacterized protein</fullName>
    </submittedName>
</protein>
<proteinExistence type="predicted"/>
<organism evidence="1">
    <name type="scientific">marine sediment metagenome</name>
    <dbReference type="NCBI Taxonomy" id="412755"/>
    <lineage>
        <taxon>unclassified sequences</taxon>
        <taxon>metagenomes</taxon>
        <taxon>ecological metagenomes</taxon>
    </lineage>
</organism>
<evidence type="ECO:0000313" key="1">
    <source>
        <dbReference type="EMBL" id="KKK63287.1"/>
    </source>
</evidence>
<feature type="non-terminal residue" evidence="1">
    <location>
        <position position="26"/>
    </location>
</feature>
<dbReference type="AlphaFoldDB" id="A0A0F8X2F1"/>